<dbReference type="Proteomes" id="UP001497516">
    <property type="component" value="Chromosome 3"/>
</dbReference>
<reference evidence="2 3" key="1">
    <citation type="submission" date="2024-04" db="EMBL/GenBank/DDBJ databases">
        <authorList>
            <person name="Fracassetti M."/>
        </authorList>
    </citation>
    <scope>NUCLEOTIDE SEQUENCE [LARGE SCALE GENOMIC DNA]</scope>
</reference>
<proteinExistence type="predicted"/>
<gene>
    <name evidence="2" type="ORF">LTRI10_LOCUS18474</name>
</gene>
<protein>
    <submittedName>
        <fullName evidence="2">Uncharacterized protein</fullName>
    </submittedName>
</protein>
<feature type="region of interest" description="Disordered" evidence="1">
    <location>
        <begin position="12"/>
        <end position="31"/>
    </location>
</feature>
<accession>A0AAV2DTJ0</accession>
<evidence type="ECO:0000313" key="2">
    <source>
        <dbReference type="EMBL" id="CAL1376765.1"/>
    </source>
</evidence>
<keyword evidence="3" id="KW-1185">Reference proteome</keyword>
<dbReference type="EMBL" id="OZ034816">
    <property type="protein sequence ID" value="CAL1376765.1"/>
    <property type="molecule type" value="Genomic_DNA"/>
</dbReference>
<organism evidence="2 3">
    <name type="scientific">Linum trigynum</name>
    <dbReference type="NCBI Taxonomy" id="586398"/>
    <lineage>
        <taxon>Eukaryota</taxon>
        <taxon>Viridiplantae</taxon>
        <taxon>Streptophyta</taxon>
        <taxon>Embryophyta</taxon>
        <taxon>Tracheophyta</taxon>
        <taxon>Spermatophyta</taxon>
        <taxon>Magnoliopsida</taxon>
        <taxon>eudicotyledons</taxon>
        <taxon>Gunneridae</taxon>
        <taxon>Pentapetalae</taxon>
        <taxon>rosids</taxon>
        <taxon>fabids</taxon>
        <taxon>Malpighiales</taxon>
        <taxon>Linaceae</taxon>
        <taxon>Linum</taxon>
    </lineage>
</organism>
<evidence type="ECO:0000313" key="3">
    <source>
        <dbReference type="Proteomes" id="UP001497516"/>
    </source>
</evidence>
<name>A0AAV2DTJ0_9ROSI</name>
<dbReference type="AlphaFoldDB" id="A0AAV2DTJ0"/>
<sequence>MLLALNQLFSKLKPGSNGDEDRSKTLAESGSSLSLSRYTLFLSQTRDPSLLPFFSLKKLSVAIPCLNTRSSILGRDRVFSKRTVGDRGFIPGQGQEYPTGDL</sequence>
<evidence type="ECO:0000256" key="1">
    <source>
        <dbReference type="SAM" id="MobiDB-lite"/>
    </source>
</evidence>